<dbReference type="GO" id="GO:0005634">
    <property type="term" value="C:nucleus"/>
    <property type="evidence" value="ECO:0007669"/>
    <property type="project" value="UniProtKB-SubCell"/>
</dbReference>
<comment type="similarity">
    <text evidence="3">Belongs to the nitroreductase family.</text>
</comment>
<organism evidence="8 9">
    <name type="scientific">Cladophialophora immunda</name>
    <dbReference type="NCBI Taxonomy" id="569365"/>
    <lineage>
        <taxon>Eukaryota</taxon>
        <taxon>Fungi</taxon>
        <taxon>Dikarya</taxon>
        <taxon>Ascomycota</taxon>
        <taxon>Pezizomycotina</taxon>
        <taxon>Eurotiomycetes</taxon>
        <taxon>Chaetothyriomycetidae</taxon>
        <taxon>Chaetothyriales</taxon>
        <taxon>Herpotrichiellaceae</taxon>
        <taxon>Cladophialophora</taxon>
    </lineage>
</organism>
<dbReference type="STRING" id="569365.A0A0D2CVZ1"/>
<evidence type="ECO:0000256" key="6">
    <source>
        <dbReference type="ARBA" id="ARBA00023242"/>
    </source>
</evidence>
<reference evidence="8 9" key="1">
    <citation type="submission" date="2015-01" db="EMBL/GenBank/DDBJ databases">
        <title>The Genome Sequence of Cladophialophora immunda CBS83496.</title>
        <authorList>
            <consortium name="The Broad Institute Genomics Platform"/>
            <person name="Cuomo C."/>
            <person name="de Hoog S."/>
            <person name="Gorbushina A."/>
            <person name="Stielow B."/>
            <person name="Teixiera M."/>
            <person name="Abouelleil A."/>
            <person name="Chapman S.B."/>
            <person name="Priest M."/>
            <person name="Young S.K."/>
            <person name="Wortman J."/>
            <person name="Nusbaum C."/>
            <person name="Birren B."/>
        </authorList>
    </citation>
    <scope>NUCLEOTIDE SEQUENCE [LARGE SCALE GENOMIC DNA]</scope>
    <source>
        <strain evidence="8 9">CBS 83496</strain>
    </source>
</reference>
<dbReference type="PANTHER" id="PTHR43035">
    <property type="entry name" value="FATTY ACID REPRESSION MUTANT PROTEIN 2-RELATED"/>
    <property type="match status" value="1"/>
</dbReference>
<dbReference type="AlphaFoldDB" id="A0A0D2CVZ1"/>
<dbReference type="GeneID" id="27341166"/>
<comment type="subcellular location">
    <subcellularLocation>
        <location evidence="2">Cytoplasm</location>
    </subcellularLocation>
    <subcellularLocation>
        <location evidence="1">Nucleus</location>
    </subcellularLocation>
</comment>
<gene>
    <name evidence="8" type="ORF">PV07_01972</name>
</gene>
<dbReference type="RefSeq" id="XP_016255484.1">
    <property type="nucleotide sequence ID" value="XM_016388556.1"/>
</dbReference>
<evidence type="ECO:0000313" key="9">
    <source>
        <dbReference type="Proteomes" id="UP000054466"/>
    </source>
</evidence>
<evidence type="ECO:0000256" key="4">
    <source>
        <dbReference type="ARBA" id="ARBA00022490"/>
    </source>
</evidence>
<dbReference type="GO" id="GO:0005737">
    <property type="term" value="C:cytoplasm"/>
    <property type="evidence" value="ECO:0007669"/>
    <property type="project" value="UniProtKB-SubCell"/>
</dbReference>
<feature type="domain" description="Nitroreductase" evidence="7">
    <location>
        <begin position="12"/>
        <end position="181"/>
    </location>
</feature>
<evidence type="ECO:0000313" key="8">
    <source>
        <dbReference type="EMBL" id="KIW35268.1"/>
    </source>
</evidence>
<dbReference type="InterPro" id="IPR000415">
    <property type="entry name" value="Nitroreductase-like"/>
</dbReference>
<dbReference type="HOGENOM" id="CLU_073125_1_0_1"/>
<evidence type="ECO:0000256" key="2">
    <source>
        <dbReference type="ARBA" id="ARBA00004496"/>
    </source>
</evidence>
<dbReference type="EMBL" id="KN847040">
    <property type="protein sequence ID" value="KIW35268.1"/>
    <property type="molecule type" value="Genomic_DNA"/>
</dbReference>
<evidence type="ECO:0000259" key="7">
    <source>
        <dbReference type="Pfam" id="PF00881"/>
    </source>
</evidence>
<dbReference type="FunFam" id="3.40.109.10:FF:000001">
    <property type="entry name" value="Nitroreductase family"/>
    <property type="match status" value="1"/>
</dbReference>
<dbReference type="Proteomes" id="UP000054466">
    <property type="component" value="Unassembled WGS sequence"/>
</dbReference>
<dbReference type="VEuPathDB" id="FungiDB:PV07_01972"/>
<dbReference type="InterPro" id="IPR033877">
    <property type="entry name" value="Frm2/Hbn1"/>
</dbReference>
<keyword evidence="9" id="KW-1185">Reference proteome</keyword>
<protein>
    <recommendedName>
        <fullName evidence="7">Nitroreductase domain-containing protein</fullName>
    </recommendedName>
</protein>
<keyword evidence="5" id="KW-0560">Oxidoreductase</keyword>
<proteinExistence type="inferred from homology"/>
<evidence type="ECO:0000256" key="1">
    <source>
        <dbReference type="ARBA" id="ARBA00004123"/>
    </source>
</evidence>
<keyword evidence="4" id="KW-0963">Cytoplasm</keyword>
<dbReference type="Pfam" id="PF00881">
    <property type="entry name" value="Nitroreductase"/>
    <property type="match status" value="1"/>
</dbReference>
<name>A0A0D2CVZ1_9EURO</name>
<evidence type="ECO:0000256" key="3">
    <source>
        <dbReference type="ARBA" id="ARBA00007118"/>
    </source>
</evidence>
<sequence>MSDADAYLDFAANRRTIYNLTNESTISDAKLEEIVKKTLLVTPSAFNTQSARIIVLLGEQHKKLWDIVRAALAPHVAGNPEQAAATEAKVNSFQAAYASILFFEDPSTYDPIMSFVAYADKFEAWREQGSGMHQLVLWTAMEAAGLGVHVQHYNPLIDDEVKKTWSIDANWKLTAQMVIGKPAGEKPAPKEKKPLEGRYRVIA</sequence>
<keyword evidence="6" id="KW-0539">Nucleus</keyword>
<dbReference type="GO" id="GO:0034599">
    <property type="term" value="P:cellular response to oxidative stress"/>
    <property type="evidence" value="ECO:0007669"/>
    <property type="project" value="InterPro"/>
</dbReference>
<dbReference type="SUPFAM" id="SSF55469">
    <property type="entry name" value="FMN-dependent nitroreductase-like"/>
    <property type="match status" value="1"/>
</dbReference>
<dbReference type="Gene3D" id="3.40.109.10">
    <property type="entry name" value="NADH Oxidase"/>
    <property type="match status" value="1"/>
</dbReference>
<evidence type="ECO:0000256" key="5">
    <source>
        <dbReference type="ARBA" id="ARBA00023002"/>
    </source>
</evidence>
<dbReference type="OrthoDB" id="2138173at2759"/>
<dbReference type="GO" id="GO:0016491">
    <property type="term" value="F:oxidoreductase activity"/>
    <property type="evidence" value="ECO:0007669"/>
    <property type="project" value="UniProtKB-KW"/>
</dbReference>
<dbReference type="InterPro" id="IPR029479">
    <property type="entry name" value="Nitroreductase"/>
</dbReference>
<dbReference type="CDD" id="cd02140">
    <property type="entry name" value="Frm2-like"/>
    <property type="match status" value="1"/>
</dbReference>
<accession>A0A0D2CVZ1</accession>
<dbReference type="PANTHER" id="PTHR43035:SF4">
    <property type="entry name" value="NITROREDUCTASE FAMILY PROTEIN (AFU_ORTHOLOGUE AFUA_3G03530)"/>
    <property type="match status" value="1"/>
</dbReference>